<keyword evidence="1" id="KW-0812">Transmembrane</keyword>
<gene>
    <name evidence="2" type="ORF">BJ212DRAFT_1283396</name>
</gene>
<dbReference type="OrthoDB" id="2658440at2759"/>
<sequence>MPHPPDIHPGNFSLNVSAIAGFFGGDEAISAIQTIHHYKTRKFLGWYNSPGSWNVGKKFGKLAKSRFWDGLFPGPNEEPAKLFELDGKRGPKYVASRSGSVLEHTGHLANLIMEKSKEELGVLVPGARDVTKLNKVTIIKMQPVPPHKGRHALAAILPIAASWITCAICGWIRDWFCFSMILLGIISNGMFSVIIGLACLQLQGVSTAPTAPPGDGMLLDGDNIVLLLGREKEVATITRGRFILEYNSMHGEEPVRDEYAAIGFFSSLLVIQLLAQLLLIPQGTFTGQTMFLISFAVSWLYNLYLSSINNEYIQERSILKIFHLQKKHMRTYICGTRTTAAVFTCLMLQPPGFKPENIICNFIPNDTQVWITWRKKVLDVMRTRNGDRVACHNLLEITNEEKRDLGIDNENLLKKLLGDAKIAYDLAMREQEWLTR</sequence>
<feature type="transmembrane region" description="Helical" evidence="1">
    <location>
        <begin position="179"/>
        <end position="200"/>
    </location>
</feature>
<feature type="transmembrane region" description="Helical" evidence="1">
    <location>
        <begin position="285"/>
        <end position="304"/>
    </location>
</feature>
<protein>
    <submittedName>
        <fullName evidence="2">Uncharacterized protein</fullName>
    </submittedName>
</protein>
<accession>A0A9P7DXA5</accession>
<proteinExistence type="predicted"/>
<keyword evidence="1" id="KW-1133">Transmembrane helix</keyword>
<keyword evidence="3" id="KW-1185">Reference proteome</keyword>
<dbReference type="EMBL" id="JABBWG010000051">
    <property type="protein sequence ID" value="KAG1805698.1"/>
    <property type="molecule type" value="Genomic_DNA"/>
</dbReference>
<dbReference type="AlphaFoldDB" id="A0A9P7DXA5"/>
<feature type="transmembrane region" description="Helical" evidence="1">
    <location>
        <begin position="152"/>
        <end position="173"/>
    </location>
</feature>
<reference evidence="2" key="1">
    <citation type="journal article" date="2020" name="New Phytol.">
        <title>Comparative genomics reveals dynamic genome evolution in host specialist ectomycorrhizal fungi.</title>
        <authorList>
            <person name="Lofgren L.A."/>
            <person name="Nguyen N.H."/>
            <person name="Vilgalys R."/>
            <person name="Ruytinx J."/>
            <person name="Liao H.L."/>
            <person name="Branco S."/>
            <person name="Kuo A."/>
            <person name="LaButti K."/>
            <person name="Lipzen A."/>
            <person name="Andreopoulos W."/>
            <person name="Pangilinan J."/>
            <person name="Riley R."/>
            <person name="Hundley H."/>
            <person name="Na H."/>
            <person name="Barry K."/>
            <person name="Grigoriev I.V."/>
            <person name="Stajich J.E."/>
            <person name="Kennedy P.G."/>
        </authorList>
    </citation>
    <scope>NUCLEOTIDE SEQUENCE</scope>
    <source>
        <strain evidence="2">MN1</strain>
    </source>
</reference>
<feature type="transmembrane region" description="Helical" evidence="1">
    <location>
        <begin position="259"/>
        <end position="279"/>
    </location>
</feature>
<organism evidence="2 3">
    <name type="scientific">Suillus subaureus</name>
    <dbReference type="NCBI Taxonomy" id="48587"/>
    <lineage>
        <taxon>Eukaryota</taxon>
        <taxon>Fungi</taxon>
        <taxon>Dikarya</taxon>
        <taxon>Basidiomycota</taxon>
        <taxon>Agaricomycotina</taxon>
        <taxon>Agaricomycetes</taxon>
        <taxon>Agaricomycetidae</taxon>
        <taxon>Boletales</taxon>
        <taxon>Suillineae</taxon>
        <taxon>Suillaceae</taxon>
        <taxon>Suillus</taxon>
    </lineage>
</organism>
<evidence type="ECO:0000313" key="2">
    <source>
        <dbReference type="EMBL" id="KAG1805698.1"/>
    </source>
</evidence>
<dbReference type="Proteomes" id="UP000807769">
    <property type="component" value="Unassembled WGS sequence"/>
</dbReference>
<name>A0A9P7DXA5_9AGAM</name>
<dbReference type="RefSeq" id="XP_041187396.1">
    <property type="nucleotide sequence ID" value="XM_041331758.1"/>
</dbReference>
<keyword evidence="1" id="KW-0472">Membrane</keyword>
<evidence type="ECO:0000313" key="3">
    <source>
        <dbReference type="Proteomes" id="UP000807769"/>
    </source>
</evidence>
<comment type="caution">
    <text evidence="2">The sequence shown here is derived from an EMBL/GenBank/DDBJ whole genome shotgun (WGS) entry which is preliminary data.</text>
</comment>
<evidence type="ECO:0000256" key="1">
    <source>
        <dbReference type="SAM" id="Phobius"/>
    </source>
</evidence>
<dbReference type="GeneID" id="64625775"/>